<name>A0AAF0F6U6_9BASI</name>
<organism evidence="3 4">
    <name type="scientific">Malassezia psittaci</name>
    <dbReference type="NCBI Taxonomy" id="1821823"/>
    <lineage>
        <taxon>Eukaryota</taxon>
        <taxon>Fungi</taxon>
        <taxon>Dikarya</taxon>
        <taxon>Basidiomycota</taxon>
        <taxon>Ustilaginomycotina</taxon>
        <taxon>Malasseziomycetes</taxon>
        <taxon>Malasseziales</taxon>
        <taxon>Malasseziaceae</taxon>
        <taxon>Malassezia</taxon>
    </lineage>
</organism>
<feature type="transmembrane region" description="Helical" evidence="2">
    <location>
        <begin position="187"/>
        <end position="206"/>
    </location>
</feature>
<keyword evidence="2" id="KW-1133">Transmembrane helix</keyword>
<proteinExistence type="predicted"/>
<feature type="region of interest" description="Disordered" evidence="1">
    <location>
        <begin position="71"/>
        <end position="94"/>
    </location>
</feature>
<feature type="region of interest" description="Disordered" evidence="1">
    <location>
        <begin position="17"/>
        <end position="55"/>
    </location>
</feature>
<dbReference type="EC" id="2.3.1.225" evidence="3"/>
<evidence type="ECO:0000313" key="4">
    <source>
        <dbReference type="Proteomes" id="UP001214628"/>
    </source>
</evidence>
<protein>
    <submittedName>
        <fullName evidence="3">Protein S-acyltransferase</fullName>
        <ecNumber evidence="3">2.3.1.225</ecNumber>
    </submittedName>
</protein>
<sequence>MVEEDNLFSTVQQHLQGGLPQYRSSADTQPRYTDSDTLPIDGSDKIKQPPKAHESQIHIPNNALVQQRDPYLHPSIPENNPIHSNPSYPHFPNDHAWAESDLELPLTKFGSTMNFAEDEADETRQLHYSMAPKSRDSLLNSHDSDLQSEFDLASPEPKGRFSWTNSDILKRRIAQRQKGIGRQSMPVVSWFLALAMVGAFIAELIIAKQTTGQAIQTRPQVQPMIGPSAEFMISFGARFVPCMRNVPGLPATNKLPCLQYTTTSNDTFTEDQLCSLSQICGLSDASHPNQSWRFVSAIAVLEEIS</sequence>
<feature type="compositionally biased region" description="Basic and acidic residues" evidence="1">
    <location>
        <begin position="42"/>
        <end position="55"/>
    </location>
</feature>
<evidence type="ECO:0000313" key="3">
    <source>
        <dbReference type="EMBL" id="WFD41702.1"/>
    </source>
</evidence>
<keyword evidence="4" id="KW-1185">Reference proteome</keyword>
<reference evidence="3" key="1">
    <citation type="submission" date="2023-02" db="EMBL/GenBank/DDBJ databases">
        <title>Mating type loci evolution in Malassezia.</title>
        <authorList>
            <person name="Coelho M.A."/>
        </authorList>
    </citation>
    <scope>NUCLEOTIDE SEQUENCE</scope>
    <source>
        <strain evidence="3">CBS 14136</strain>
    </source>
</reference>
<feature type="compositionally biased region" description="Polar residues" evidence="1">
    <location>
        <begin position="77"/>
        <end position="87"/>
    </location>
</feature>
<gene>
    <name evidence="3" type="ORF">MPSI1_000336</name>
</gene>
<accession>A0AAF0F6U6</accession>
<dbReference type="GO" id="GO:0019706">
    <property type="term" value="F:protein-cysteine S-palmitoyltransferase activity"/>
    <property type="evidence" value="ECO:0007669"/>
    <property type="project" value="UniProtKB-EC"/>
</dbReference>
<keyword evidence="3" id="KW-0808">Transferase</keyword>
<keyword evidence="2" id="KW-0472">Membrane</keyword>
<evidence type="ECO:0000256" key="1">
    <source>
        <dbReference type="SAM" id="MobiDB-lite"/>
    </source>
</evidence>
<dbReference type="EMBL" id="CP118375">
    <property type="protein sequence ID" value="WFD41702.1"/>
    <property type="molecule type" value="Genomic_DNA"/>
</dbReference>
<evidence type="ECO:0000256" key="2">
    <source>
        <dbReference type="SAM" id="Phobius"/>
    </source>
</evidence>
<dbReference type="AlphaFoldDB" id="A0AAF0F6U6"/>
<keyword evidence="3" id="KW-0012">Acyltransferase</keyword>
<keyword evidence="2" id="KW-0812">Transmembrane</keyword>
<feature type="compositionally biased region" description="Polar residues" evidence="1">
    <location>
        <begin position="22"/>
        <end position="36"/>
    </location>
</feature>
<dbReference type="Proteomes" id="UP001214628">
    <property type="component" value="Chromosome 1"/>
</dbReference>